<dbReference type="GO" id="GO:0030170">
    <property type="term" value="F:pyridoxal phosphate binding"/>
    <property type="evidence" value="ECO:0007669"/>
    <property type="project" value="InterPro"/>
</dbReference>
<protein>
    <recommendedName>
        <fullName evidence="2">MOSC domain-containing protein</fullName>
    </recommendedName>
</protein>
<dbReference type="STRING" id="1193518.BN13_860015"/>
<dbReference type="PANTHER" id="PTHR30212:SF2">
    <property type="entry name" value="PROTEIN YIIM"/>
    <property type="match status" value="1"/>
</dbReference>
<feature type="domain" description="MOSC" evidence="2">
    <location>
        <begin position="28"/>
        <end position="168"/>
    </location>
</feature>
<dbReference type="SUPFAM" id="SSF50800">
    <property type="entry name" value="PK beta-barrel domain-like"/>
    <property type="match status" value="1"/>
</dbReference>
<proteinExistence type="predicted"/>
<accession>A0A077MFH8</accession>
<name>A0A077MFH8_9MICO</name>
<dbReference type="OrthoDB" id="9786134at2"/>
<evidence type="ECO:0000313" key="3">
    <source>
        <dbReference type="EMBL" id="CCI54865.1"/>
    </source>
</evidence>
<dbReference type="Proteomes" id="UP000035720">
    <property type="component" value="Unassembled WGS sequence"/>
</dbReference>
<dbReference type="Pfam" id="PF03473">
    <property type="entry name" value="MOSC"/>
    <property type="match status" value="1"/>
</dbReference>
<keyword evidence="4" id="KW-1185">Reference proteome</keyword>
<dbReference type="GO" id="GO:0003824">
    <property type="term" value="F:catalytic activity"/>
    <property type="evidence" value="ECO:0007669"/>
    <property type="project" value="InterPro"/>
</dbReference>
<evidence type="ECO:0000256" key="1">
    <source>
        <dbReference type="SAM" id="MobiDB-lite"/>
    </source>
</evidence>
<dbReference type="Gene3D" id="2.40.33.20">
    <property type="entry name" value="PK beta-barrel domain-like"/>
    <property type="match status" value="1"/>
</dbReference>
<dbReference type="GO" id="GO:0030151">
    <property type="term" value="F:molybdenum ion binding"/>
    <property type="evidence" value="ECO:0007669"/>
    <property type="project" value="InterPro"/>
</dbReference>
<comment type="caution">
    <text evidence="3">The sequence shown here is derived from an EMBL/GenBank/DDBJ whole genome shotgun (WGS) entry which is preliminary data.</text>
</comment>
<gene>
    <name evidence="3" type="ORF">BN13_860015</name>
</gene>
<dbReference type="PANTHER" id="PTHR30212">
    <property type="entry name" value="PROTEIN YIIM"/>
    <property type="match status" value="1"/>
</dbReference>
<feature type="compositionally biased region" description="Polar residues" evidence="1">
    <location>
        <begin position="1"/>
        <end position="10"/>
    </location>
</feature>
<dbReference type="PROSITE" id="PS51340">
    <property type="entry name" value="MOSC"/>
    <property type="match status" value="1"/>
</dbReference>
<organism evidence="3 4">
    <name type="scientific">Nostocoides jenkinsii Ben 74</name>
    <dbReference type="NCBI Taxonomy" id="1193518"/>
    <lineage>
        <taxon>Bacteria</taxon>
        <taxon>Bacillati</taxon>
        <taxon>Actinomycetota</taxon>
        <taxon>Actinomycetes</taxon>
        <taxon>Micrococcales</taxon>
        <taxon>Intrasporangiaceae</taxon>
        <taxon>Nostocoides</taxon>
    </lineage>
</organism>
<evidence type="ECO:0000259" key="2">
    <source>
        <dbReference type="PROSITE" id="PS51340"/>
    </source>
</evidence>
<evidence type="ECO:0000313" key="4">
    <source>
        <dbReference type="Proteomes" id="UP000035720"/>
    </source>
</evidence>
<dbReference type="InterPro" id="IPR052353">
    <property type="entry name" value="Benzoxazolinone_Detox_Enz"/>
</dbReference>
<feature type="region of interest" description="Disordered" evidence="1">
    <location>
        <begin position="1"/>
        <end position="23"/>
    </location>
</feature>
<dbReference type="RefSeq" id="WP_084733749.1">
    <property type="nucleotide sequence ID" value="NZ_HF571038.1"/>
</dbReference>
<dbReference type="AlphaFoldDB" id="A0A077MFH8"/>
<reference evidence="3 4" key="1">
    <citation type="journal article" date="2013" name="ISME J.">
        <title>A metabolic model for members of the genus Tetrasphaera involved in enhanced biological phosphorus removal.</title>
        <authorList>
            <person name="Kristiansen R."/>
            <person name="Nguyen H.T.T."/>
            <person name="Saunders A.M."/>
            <person name="Nielsen J.L."/>
            <person name="Wimmer R."/>
            <person name="Le V.Q."/>
            <person name="McIlroy S.J."/>
            <person name="Petrovski S."/>
            <person name="Seviour R.J."/>
            <person name="Calteau A."/>
            <person name="Nielsen K.L."/>
            <person name="Nielsen P.H."/>
        </authorList>
    </citation>
    <scope>NUCLEOTIDE SEQUENCE [LARGE SCALE GENOMIC DNA]</scope>
    <source>
        <strain evidence="3 4">Ben 74</strain>
    </source>
</reference>
<sequence length="215" mass="23159">MPAHILSTNVGAPRPNAGNPTVTGIAKQPVDRIEVSAPRSRKGPSGVAGDFIGNRRHHGGADQAVYAFAREELDWWATELGIDLPGGHFGENLTTTGVDVDAAVIGEIWEVGSAVLQVTGPRIPCSTFSTHMQQPRWVKRFAERGRTGAYFAVLEPGSIAGGDKITVRDVPAHGVTVPMSFRAWMGDRDEARRILDLDAGSAQLREELAERLTRS</sequence>
<dbReference type="InterPro" id="IPR011037">
    <property type="entry name" value="Pyrv_Knase-like_insert_dom_sf"/>
</dbReference>
<dbReference type="InterPro" id="IPR005302">
    <property type="entry name" value="MoCF_Sase_C"/>
</dbReference>
<dbReference type="EMBL" id="CAJC01000201">
    <property type="protein sequence ID" value="CCI54865.1"/>
    <property type="molecule type" value="Genomic_DNA"/>
</dbReference>